<keyword evidence="2 3" id="KW-0040">ANK repeat</keyword>
<gene>
    <name evidence="4" type="ORF">AJ80_05227</name>
</gene>
<dbReference type="Pfam" id="PF00023">
    <property type="entry name" value="Ank"/>
    <property type="match status" value="2"/>
</dbReference>
<feature type="repeat" description="ANK" evidence="3">
    <location>
        <begin position="63"/>
        <end position="88"/>
    </location>
</feature>
<keyword evidence="1" id="KW-0677">Repeat</keyword>
<dbReference type="PANTHER" id="PTHR24198">
    <property type="entry name" value="ANKYRIN REPEAT AND PROTEIN KINASE DOMAIN-CONTAINING PROTEIN"/>
    <property type="match status" value="1"/>
</dbReference>
<dbReference type="SMART" id="SM00248">
    <property type="entry name" value="ANK"/>
    <property type="match status" value="10"/>
</dbReference>
<feature type="repeat" description="ANK" evidence="3">
    <location>
        <begin position="384"/>
        <end position="416"/>
    </location>
</feature>
<evidence type="ECO:0000256" key="2">
    <source>
        <dbReference type="ARBA" id="ARBA00023043"/>
    </source>
</evidence>
<dbReference type="STRING" id="1447883.A0A2B7Y6Z3"/>
<dbReference type="Proteomes" id="UP000224634">
    <property type="component" value="Unassembled WGS sequence"/>
</dbReference>
<dbReference type="EMBL" id="PDNA01000074">
    <property type="protein sequence ID" value="PGH16377.1"/>
    <property type="molecule type" value="Genomic_DNA"/>
</dbReference>
<dbReference type="PRINTS" id="PR01415">
    <property type="entry name" value="ANKYRIN"/>
</dbReference>
<sequence length="474" mass="51595">MLRSTRQPRGLFEGVTKGNLLWRVGGKNALHWAAEFAQDDIIKFFMTKGADVSAPMVCKQGKPTGTALHLAAANGHESTVRILLQAGVPLVSGPTDALSWAAQNGQYHMVQFLMDKGATASHDALKGAAKAGHIALTQMLIDTGSPVNLLDAPASMFSAPFAPKSALDLALENGHETIAKLLLATSSRTDFHLRSLSVAAGKGHEACVRMLLELGAPGLPIKYSPYPSFWGYRNSPQAMEMGLFQALHAAAGRKYVSIVSLLLQHEHDPNKSTSGDYKPLHFAALNYTLPKEGPRHSEAVAIAELLINAGASVDARTFIGETPLHFAVHSRNYQLCDYLTFQGANLEGNQSFTTPLQDAARLGYSEIVDLLLDSGCDIDARSRHNNTALHFAAMDHQEETYLLLLRRGADTSIRSEYNSTAFEIFSKPIVDECASGRFDAIRLKNTLSIEPPHRALLYPFTEIITPDYFLALDE</sequence>
<name>A0A2B7Y6Z3_POLH7</name>
<reference evidence="4 5" key="1">
    <citation type="submission" date="2017-10" db="EMBL/GenBank/DDBJ databases">
        <title>Comparative genomics in systemic dimorphic fungi from Ajellomycetaceae.</title>
        <authorList>
            <person name="Munoz J.F."/>
            <person name="Mcewen J.G."/>
            <person name="Clay O.K."/>
            <person name="Cuomo C.A."/>
        </authorList>
    </citation>
    <scope>NUCLEOTIDE SEQUENCE [LARGE SCALE GENOMIC DNA]</scope>
    <source>
        <strain evidence="4 5">UAMH7299</strain>
    </source>
</reference>
<dbReference type="Pfam" id="PF12796">
    <property type="entry name" value="Ank_2"/>
    <property type="match status" value="3"/>
</dbReference>
<feature type="repeat" description="ANK" evidence="3">
    <location>
        <begin position="25"/>
        <end position="57"/>
    </location>
</feature>
<evidence type="ECO:0000256" key="1">
    <source>
        <dbReference type="ARBA" id="ARBA00022737"/>
    </source>
</evidence>
<accession>A0A2B7Y6Z3</accession>
<evidence type="ECO:0000313" key="5">
    <source>
        <dbReference type="Proteomes" id="UP000224634"/>
    </source>
</evidence>
<dbReference type="PROSITE" id="PS50297">
    <property type="entry name" value="ANK_REP_REGION"/>
    <property type="match status" value="5"/>
</dbReference>
<protein>
    <submittedName>
        <fullName evidence="4">Uncharacterized protein</fullName>
    </submittedName>
</protein>
<dbReference type="InterPro" id="IPR002110">
    <property type="entry name" value="Ankyrin_rpt"/>
</dbReference>
<organism evidence="4 5">
    <name type="scientific">Polytolypa hystricis (strain UAMH7299)</name>
    <dbReference type="NCBI Taxonomy" id="1447883"/>
    <lineage>
        <taxon>Eukaryota</taxon>
        <taxon>Fungi</taxon>
        <taxon>Dikarya</taxon>
        <taxon>Ascomycota</taxon>
        <taxon>Pezizomycotina</taxon>
        <taxon>Eurotiomycetes</taxon>
        <taxon>Eurotiomycetidae</taxon>
        <taxon>Onygenales</taxon>
        <taxon>Onygenales incertae sedis</taxon>
        <taxon>Polytolypa</taxon>
    </lineage>
</organism>
<keyword evidence="5" id="KW-1185">Reference proteome</keyword>
<evidence type="ECO:0000256" key="3">
    <source>
        <dbReference type="PROSITE-ProRule" id="PRU00023"/>
    </source>
</evidence>
<dbReference type="PANTHER" id="PTHR24198:SF165">
    <property type="entry name" value="ANKYRIN REPEAT-CONTAINING PROTEIN-RELATED"/>
    <property type="match status" value="1"/>
</dbReference>
<dbReference type="InterPro" id="IPR036770">
    <property type="entry name" value="Ankyrin_rpt-contain_sf"/>
</dbReference>
<feature type="repeat" description="ANK" evidence="3">
    <location>
        <begin position="351"/>
        <end position="383"/>
    </location>
</feature>
<dbReference type="AlphaFoldDB" id="A0A2B7Y6Z3"/>
<dbReference type="Gene3D" id="1.25.40.20">
    <property type="entry name" value="Ankyrin repeat-containing domain"/>
    <property type="match status" value="4"/>
</dbReference>
<comment type="caution">
    <text evidence="4">The sequence shown here is derived from an EMBL/GenBank/DDBJ whole genome shotgun (WGS) entry which is preliminary data.</text>
</comment>
<evidence type="ECO:0000313" key="4">
    <source>
        <dbReference type="EMBL" id="PGH16377.1"/>
    </source>
</evidence>
<proteinExistence type="predicted"/>
<feature type="repeat" description="ANK" evidence="3">
    <location>
        <begin position="319"/>
        <end position="351"/>
    </location>
</feature>
<dbReference type="SUPFAM" id="SSF48403">
    <property type="entry name" value="Ankyrin repeat"/>
    <property type="match status" value="2"/>
</dbReference>
<dbReference type="OrthoDB" id="341259at2759"/>
<dbReference type="PROSITE" id="PS50088">
    <property type="entry name" value="ANK_REPEAT"/>
    <property type="match status" value="5"/>
</dbReference>